<comment type="caution">
    <text evidence="2">The sequence shown here is derived from an EMBL/GenBank/DDBJ whole genome shotgun (WGS) entry which is preliminary data.</text>
</comment>
<dbReference type="InterPro" id="IPR000182">
    <property type="entry name" value="GNAT_dom"/>
</dbReference>
<protein>
    <submittedName>
        <fullName evidence="2">L-azetidine-2-carboxylic acid acetyltransferase-like protein</fullName>
    </submittedName>
</protein>
<dbReference type="AlphaFoldDB" id="A0A443RVZ8"/>
<dbReference type="OrthoDB" id="10264707at2759"/>
<evidence type="ECO:0000313" key="3">
    <source>
        <dbReference type="Proteomes" id="UP000288716"/>
    </source>
</evidence>
<sequence length="168" mass="19190">MTTAYVLNAKKDIKFEDLPEIVTTKFGEKYVFDEFQEKDFSGLCEIFKEVVEEGKSYPQDFCDESSFRAYFLSHNCFVVRKIDNEAVVAGIYIKPNFPGRSAHIANAGLVIKMDYRKKALGDILMEKWQSMGKRLGFEAAYSNLVFATNTAMIKLMQRHGFVKVGQLP</sequence>
<evidence type="ECO:0000313" key="2">
    <source>
        <dbReference type="EMBL" id="RWS19543.1"/>
    </source>
</evidence>
<dbReference type="PROSITE" id="PS51186">
    <property type="entry name" value="GNAT"/>
    <property type="match status" value="1"/>
</dbReference>
<dbReference type="PANTHER" id="PTHR43138:SF1">
    <property type="entry name" value="N-ACETYLTRANSFERASE ACA1"/>
    <property type="match status" value="1"/>
</dbReference>
<reference evidence="2 3" key="1">
    <citation type="journal article" date="2018" name="Gigascience">
        <title>Genomes of trombidid mites reveal novel predicted allergens and laterally-transferred genes associated with secondary metabolism.</title>
        <authorList>
            <person name="Dong X."/>
            <person name="Chaisiri K."/>
            <person name="Xia D."/>
            <person name="Armstrong S.D."/>
            <person name="Fang Y."/>
            <person name="Donnelly M.J."/>
            <person name="Kadowaki T."/>
            <person name="McGarry J.W."/>
            <person name="Darby A.C."/>
            <person name="Makepeace B.L."/>
        </authorList>
    </citation>
    <scope>NUCLEOTIDE SEQUENCE [LARGE SCALE GENOMIC DNA]</scope>
    <source>
        <strain evidence="2">UoL-UT</strain>
    </source>
</reference>
<dbReference type="VEuPathDB" id="VectorBase:LDEU012497"/>
<gene>
    <name evidence="2" type="ORF">B4U80_12274</name>
</gene>
<dbReference type="Proteomes" id="UP000288716">
    <property type="component" value="Unassembled WGS sequence"/>
</dbReference>
<organism evidence="2 3">
    <name type="scientific">Leptotrombidium deliense</name>
    <dbReference type="NCBI Taxonomy" id="299467"/>
    <lineage>
        <taxon>Eukaryota</taxon>
        <taxon>Metazoa</taxon>
        <taxon>Ecdysozoa</taxon>
        <taxon>Arthropoda</taxon>
        <taxon>Chelicerata</taxon>
        <taxon>Arachnida</taxon>
        <taxon>Acari</taxon>
        <taxon>Acariformes</taxon>
        <taxon>Trombidiformes</taxon>
        <taxon>Prostigmata</taxon>
        <taxon>Anystina</taxon>
        <taxon>Parasitengona</taxon>
        <taxon>Trombiculoidea</taxon>
        <taxon>Trombiculidae</taxon>
        <taxon>Leptotrombidium</taxon>
    </lineage>
</organism>
<keyword evidence="2" id="KW-0808">Transferase</keyword>
<dbReference type="PANTHER" id="PTHR43138">
    <property type="entry name" value="ACETYLTRANSFERASE, GNAT FAMILY"/>
    <property type="match status" value="1"/>
</dbReference>
<accession>A0A443RVZ8</accession>
<dbReference type="InterPro" id="IPR052742">
    <property type="entry name" value="Mito_N-acetyltransferase"/>
</dbReference>
<dbReference type="GO" id="GO:0016747">
    <property type="term" value="F:acyltransferase activity, transferring groups other than amino-acyl groups"/>
    <property type="evidence" value="ECO:0007669"/>
    <property type="project" value="InterPro"/>
</dbReference>
<feature type="non-terminal residue" evidence="2">
    <location>
        <position position="168"/>
    </location>
</feature>
<feature type="domain" description="N-acetyltransferase" evidence="1">
    <location>
        <begin position="30"/>
        <end position="168"/>
    </location>
</feature>
<keyword evidence="3" id="KW-1185">Reference proteome</keyword>
<dbReference type="InterPro" id="IPR016181">
    <property type="entry name" value="Acyl_CoA_acyltransferase"/>
</dbReference>
<name>A0A443RVZ8_9ACAR</name>
<proteinExistence type="predicted"/>
<dbReference type="Pfam" id="PF00583">
    <property type="entry name" value="Acetyltransf_1"/>
    <property type="match status" value="1"/>
</dbReference>
<dbReference type="SUPFAM" id="SSF55729">
    <property type="entry name" value="Acyl-CoA N-acyltransferases (Nat)"/>
    <property type="match status" value="1"/>
</dbReference>
<dbReference type="EMBL" id="NCKV01025092">
    <property type="protein sequence ID" value="RWS19543.1"/>
    <property type="molecule type" value="Genomic_DNA"/>
</dbReference>
<dbReference type="Gene3D" id="3.40.630.30">
    <property type="match status" value="1"/>
</dbReference>
<evidence type="ECO:0000259" key="1">
    <source>
        <dbReference type="PROSITE" id="PS51186"/>
    </source>
</evidence>
<dbReference type="GO" id="GO:0005634">
    <property type="term" value="C:nucleus"/>
    <property type="evidence" value="ECO:0007669"/>
    <property type="project" value="TreeGrafter"/>
</dbReference>
<dbReference type="STRING" id="299467.A0A443RVZ8"/>